<reference evidence="5" key="1">
    <citation type="journal article" date="2020" name="Appl. Environ. Microbiol.">
        <title>Medium-Chain Fatty Acid Synthesis by 'Candidatus Weimeria bifida' gen. nov., sp. nov., and 'Candidatus Pseudoramibacter fermentans' sp. nov.</title>
        <authorList>
            <person name="Scarborough M.J."/>
            <person name="Myers K.S."/>
            <person name="Donohue T.J."/>
            <person name="Noguera D.R."/>
        </authorList>
    </citation>
    <scope>NUCLEOTIDE SEQUENCE</scope>
    <source>
        <strain evidence="5">EUB1.1</strain>
    </source>
</reference>
<dbReference type="GO" id="GO:0003677">
    <property type="term" value="F:DNA binding"/>
    <property type="evidence" value="ECO:0007669"/>
    <property type="project" value="InterPro"/>
</dbReference>
<dbReference type="Pfam" id="PF13237">
    <property type="entry name" value="Fer4_10"/>
    <property type="match status" value="1"/>
</dbReference>
<proteinExistence type="predicted"/>
<comment type="caution">
    <text evidence="5">The sequence shown here is derived from an EMBL/GenBank/DDBJ whole genome shotgun (WGS) entry which is preliminary data.</text>
</comment>
<dbReference type="AlphaFoldDB" id="A0A6L5GTJ9"/>
<dbReference type="Proteomes" id="UP000473648">
    <property type="component" value="Unassembled WGS sequence"/>
</dbReference>
<dbReference type="Pfam" id="PF06953">
    <property type="entry name" value="ArsD"/>
    <property type="match status" value="1"/>
</dbReference>
<dbReference type="InterPro" id="IPR010712">
    <property type="entry name" value="Arsenical-R_ArsD"/>
</dbReference>
<dbReference type="GO" id="GO:0046685">
    <property type="term" value="P:response to arsenic-containing substance"/>
    <property type="evidence" value="ECO:0007669"/>
    <property type="project" value="InterPro"/>
</dbReference>
<evidence type="ECO:0000256" key="2">
    <source>
        <dbReference type="ARBA" id="ARBA00023004"/>
    </source>
</evidence>
<dbReference type="NCBIfam" id="NF033727">
    <property type="entry name" value="chaperon_ArsD"/>
    <property type="match status" value="1"/>
</dbReference>
<dbReference type="InterPro" id="IPR017900">
    <property type="entry name" value="4Fe4S_Fe_S_CS"/>
</dbReference>
<evidence type="ECO:0000313" key="6">
    <source>
        <dbReference type="Proteomes" id="UP000473648"/>
    </source>
</evidence>
<feature type="domain" description="4Fe-4S ferredoxin-type" evidence="4">
    <location>
        <begin position="5"/>
        <end position="34"/>
    </location>
</feature>
<protein>
    <submittedName>
        <fullName evidence="5">Arsenite efflux transporter metallochaperone ArsD</fullName>
    </submittedName>
</protein>
<keyword evidence="6" id="KW-1185">Reference proteome</keyword>
<keyword evidence="1" id="KW-0479">Metal-binding</keyword>
<organism evidence="5 6">
    <name type="scientific">Candidatus Pseudoramibacter fermentans</name>
    <dbReference type="NCBI Taxonomy" id="2594427"/>
    <lineage>
        <taxon>Bacteria</taxon>
        <taxon>Bacillati</taxon>
        <taxon>Bacillota</taxon>
        <taxon>Clostridia</taxon>
        <taxon>Eubacteriales</taxon>
        <taxon>Eubacteriaceae</taxon>
        <taxon>Pseudoramibacter</taxon>
    </lineage>
</organism>
<dbReference type="InterPro" id="IPR017896">
    <property type="entry name" value="4Fe4S_Fe-S-bd"/>
</dbReference>
<feature type="domain" description="4Fe-4S ferredoxin-type" evidence="4">
    <location>
        <begin position="35"/>
        <end position="66"/>
    </location>
</feature>
<evidence type="ECO:0000313" key="5">
    <source>
        <dbReference type="EMBL" id="MQM73599.1"/>
    </source>
</evidence>
<dbReference type="GO" id="GO:0046872">
    <property type="term" value="F:metal ion binding"/>
    <property type="evidence" value="ECO:0007669"/>
    <property type="project" value="UniProtKB-KW"/>
</dbReference>
<keyword evidence="2" id="KW-0408">Iron</keyword>
<dbReference type="EMBL" id="VOGB01000005">
    <property type="protein sequence ID" value="MQM73599.1"/>
    <property type="molecule type" value="Genomic_DNA"/>
</dbReference>
<dbReference type="PROSITE" id="PS00198">
    <property type="entry name" value="4FE4S_FER_1"/>
    <property type="match status" value="1"/>
</dbReference>
<accession>A0A6L5GTJ9</accession>
<dbReference type="Gene3D" id="3.30.70.20">
    <property type="match status" value="1"/>
</dbReference>
<name>A0A6L5GTJ9_9FIRM</name>
<keyword evidence="3" id="KW-0411">Iron-sulfur</keyword>
<evidence type="ECO:0000256" key="3">
    <source>
        <dbReference type="ARBA" id="ARBA00023014"/>
    </source>
</evidence>
<dbReference type="Gene3D" id="3.40.30.10">
    <property type="entry name" value="Glutaredoxin"/>
    <property type="match status" value="1"/>
</dbReference>
<evidence type="ECO:0000259" key="4">
    <source>
        <dbReference type="PROSITE" id="PS51379"/>
    </source>
</evidence>
<dbReference type="PROSITE" id="PS51379">
    <property type="entry name" value="4FE4S_FER_2"/>
    <property type="match status" value="2"/>
</dbReference>
<evidence type="ECO:0000256" key="1">
    <source>
        <dbReference type="ARBA" id="ARBA00022723"/>
    </source>
</evidence>
<dbReference type="SUPFAM" id="SSF54862">
    <property type="entry name" value="4Fe-4S ferredoxins"/>
    <property type="match status" value="1"/>
</dbReference>
<dbReference type="GO" id="GO:0051536">
    <property type="term" value="F:iron-sulfur cluster binding"/>
    <property type="evidence" value="ECO:0007669"/>
    <property type="project" value="UniProtKB-KW"/>
</dbReference>
<dbReference type="GO" id="GO:0045892">
    <property type="term" value="P:negative regulation of DNA-templated transcription"/>
    <property type="evidence" value="ECO:0007669"/>
    <property type="project" value="InterPro"/>
</dbReference>
<sequence>MAENWYPVIDRETCRECGACIEMCGHGVYDRGAAPKPQVVNPVGCVDHCHGCGSRCPVGAITYFGEDTPWVPPKGKVNQGETLTEKTNIHSGGNTMKKLQLFEPAMCCSTGLCGPSIDPELLRISTLIDDLKAAGVEVERFNLNNAPDAFAETETVKNMLAIRGTEALPITMLDDTVVLTDRYPSNAEVFGWLKLDDPQADAPDSDDDGDTGCGCGGGCCC</sequence>
<gene>
    <name evidence="5" type="primary">arsD</name>
    <name evidence="5" type="ORF">FRC53_09355</name>
</gene>